<dbReference type="InterPro" id="IPR000253">
    <property type="entry name" value="FHA_dom"/>
</dbReference>
<feature type="compositionally biased region" description="Polar residues" evidence="7">
    <location>
        <begin position="222"/>
        <end position="235"/>
    </location>
</feature>
<evidence type="ECO:0000256" key="4">
    <source>
        <dbReference type="ARBA" id="ARBA00022843"/>
    </source>
</evidence>
<dbReference type="OrthoDB" id="6288785at2759"/>
<feature type="region of interest" description="Disordered" evidence="7">
    <location>
        <begin position="99"/>
        <end position="118"/>
    </location>
</feature>
<comment type="subcellular location">
    <subcellularLocation>
        <location evidence="1">Nucleus</location>
    </subcellularLocation>
</comment>
<evidence type="ECO:0000256" key="5">
    <source>
        <dbReference type="ARBA" id="ARBA00023242"/>
    </source>
</evidence>
<feature type="compositionally biased region" description="Polar residues" evidence="7">
    <location>
        <begin position="571"/>
        <end position="583"/>
    </location>
</feature>
<evidence type="ECO:0000256" key="1">
    <source>
        <dbReference type="ARBA" id="ARBA00004123"/>
    </source>
</evidence>
<dbReference type="GO" id="GO:0051983">
    <property type="term" value="P:regulation of chromosome segregation"/>
    <property type="evidence" value="ECO:0007669"/>
    <property type="project" value="TreeGrafter"/>
</dbReference>
<feature type="region of interest" description="Disordered" evidence="7">
    <location>
        <begin position="210"/>
        <end position="801"/>
    </location>
</feature>
<keyword evidence="6" id="KW-0131">Cell cycle</keyword>
<dbReference type="CDD" id="cd22673">
    <property type="entry name" value="FHA_Ki67"/>
    <property type="match status" value="1"/>
</dbReference>
<dbReference type="PANTHER" id="PTHR21603:SF17">
    <property type="entry name" value="PROLIFERATION MARKER PROTEIN KI-67"/>
    <property type="match status" value="1"/>
</dbReference>
<accession>A0A8T2NYD7</accession>
<feature type="compositionally biased region" description="Polar residues" evidence="7">
    <location>
        <begin position="687"/>
        <end position="696"/>
    </location>
</feature>
<gene>
    <name evidence="9" type="ORF">JZ751_007911</name>
</gene>
<evidence type="ECO:0000313" key="9">
    <source>
        <dbReference type="EMBL" id="KAG9346093.1"/>
    </source>
</evidence>
<feature type="compositionally biased region" description="Polar residues" evidence="7">
    <location>
        <begin position="601"/>
        <end position="616"/>
    </location>
</feature>
<name>A0A8T2NYD7_9TELE</name>
<dbReference type="SMART" id="SM00240">
    <property type="entry name" value="FHA"/>
    <property type="match status" value="1"/>
</dbReference>
<proteinExistence type="predicted"/>
<sequence>MPLHGKIVVIKRSGGDGTEFPLTASCLFGRKPDCDIRIQLPQVSKEHCRIDLNENKEVTLTNLSSVNPTRINGEVMKQAERLKHGDIITIIDRSFRFEYPPEPTPKKRRPSAAGKSETLQVIHNQQVREQSTEVTGEKRKSLELTSAEKSCLKDGTNTSNLQAHPVKDCEDVGRESITGTVEESKPSEMEKLSPICELYQMMKQNLNAKSPWKPAEAGQPRTPVSRNEAQKTMGTEETDRTESTALNAQSTPLSKKVAKQKRNSSIGGKQHLVSKQTEDVVGGEATPQSSKRNSKRSSLKVSSSEGSELSLRVNSDSALPAEQEDSSKPVATPKETPKKSKHSLQSPAKQAKTPTVPEDKGTPTSQKKLHQGTPQRFSAGEVVRQIVSENGVAVETCQSAEKSKTPKGRRSKESGSAVLPLKMFAVTPGTPTGSYFPDSPVVHNLKQEQSDEAETPKKISAEKSPKAKEAVSPLRVSPRKSPGKKLQAADVLLELEMAAPSSGRKAVNAGNRPPSGKRKSGELERDLPAPQLKRKRVSFGGQLSPELFDKRLPPNSPLRKGATPGRRSLSLLKQSVLRGSSTVDLIEEQGTEMSSPKLKTAQRSPGKTASPKTVSGTPSPAKKSPKTKPKTPSPKNTQKSPTSAKTPPSARSHSPKEEPRTPKGKKSDTPSAKTPSPASSTKKTQAKDQSSVTLSRKSPVASAKKPANDLVPADTEGTLSTPAKSTSNGKRSFSNASTAIQSPAEVLKTPLPAQMASSSFAKTPSPSSSNQTPTVRGRFSVSRISTPSPVADEDKGATEMSECVTPRIPMRRKSMKSTSKKTPKSARKSVLDVMRSRRSGASKANLKVVRSFADIVKFGISKPQVDVPIKKLKTTVTVKKSVVKKPKTPAKKIKEHFSTGHAASPATIVVGKAHKTITQVVGGAPKLVHNVALLRKNMDMNEDLTGIAEIFHTPATVREKRIRTSGKVCPETPQTAAALIEVSVMDTPEETGEMVVSPLSVVGTAKRERFNREAVSRLLQEDQDSSLIGVDAPQESANALTVPLISAENAEEQISVKGTRTPKQKLEPLTGLTGVKRLMKTPKQKAQQVEVEDLRGLKRLLKTPKEPKMSQEASLVGVKEMLKTPKPLKGQPVEDMVGVQRMMKTPKVQKPPVMCITGVKRLLRTPKEKVESGEDLTGVKQLMKTPKQKREPVEDMIGLKQMMQTPKQKVESVEDLTGVKELMKTPKQKGEPVEDMIGLKRMMQTPKQKVESVEDLTGVKELMKTPKQKGQPVENKFGISKLMKSPRQRGGAAIEDFVGLQELMEEPADYAFAKVGIQNDIEISEEKMQTWLLKMSLNLRKTKVKLLKNLLGEDDRNEWTTVPLLTQRNPPL</sequence>
<dbReference type="InterPro" id="IPR008984">
    <property type="entry name" value="SMAD_FHA_dom_sf"/>
</dbReference>
<dbReference type="EMBL" id="JAFBMS010000016">
    <property type="protein sequence ID" value="KAG9346093.1"/>
    <property type="molecule type" value="Genomic_DNA"/>
</dbReference>
<dbReference type="GO" id="GO:0005634">
    <property type="term" value="C:nucleus"/>
    <property type="evidence" value="ECO:0007669"/>
    <property type="project" value="UniProtKB-SubCell"/>
</dbReference>
<protein>
    <recommendedName>
        <fullName evidence="8">FHA domain-containing protein</fullName>
    </recommendedName>
</protein>
<dbReference type="Pfam" id="PF08065">
    <property type="entry name" value="KI67R"/>
    <property type="match status" value="1"/>
</dbReference>
<evidence type="ECO:0000256" key="6">
    <source>
        <dbReference type="ARBA" id="ARBA00023306"/>
    </source>
</evidence>
<keyword evidence="3" id="KW-0597">Phosphoprotein</keyword>
<feature type="compositionally biased region" description="Basic and acidic residues" evidence="7">
    <location>
        <begin position="445"/>
        <end position="469"/>
    </location>
</feature>
<evidence type="ECO:0000256" key="3">
    <source>
        <dbReference type="ARBA" id="ARBA00022553"/>
    </source>
</evidence>
<feature type="compositionally biased region" description="Low complexity" evidence="7">
    <location>
        <begin position="299"/>
        <end position="313"/>
    </location>
</feature>
<keyword evidence="5" id="KW-0539">Nucleus</keyword>
<feature type="compositionally biased region" description="Basic and acidic residues" evidence="7">
    <location>
        <begin position="654"/>
        <end position="668"/>
    </location>
</feature>
<evidence type="ECO:0000256" key="2">
    <source>
        <dbReference type="ARBA" id="ARBA00022499"/>
    </source>
</evidence>
<dbReference type="PROSITE" id="PS50006">
    <property type="entry name" value="FHA_DOMAIN"/>
    <property type="match status" value="1"/>
</dbReference>
<dbReference type="PANTHER" id="PTHR21603">
    <property type="entry name" value="ANTIGEN KI-67-LIKE PROTEIN"/>
    <property type="match status" value="1"/>
</dbReference>
<dbReference type="Proteomes" id="UP000824540">
    <property type="component" value="Unassembled WGS sequence"/>
</dbReference>
<evidence type="ECO:0000259" key="8">
    <source>
        <dbReference type="PROSITE" id="PS50006"/>
    </source>
</evidence>
<feature type="compositionally biased region" description="Low complexity" evidence="7">
    <location>
        <begin position="633"/>
        <end position="643"/>
    </location>
</feature>
<organism evidence="9 10">
    <name type="scientific">Albula glossodonta</name>
    <name type="common">roundjaw bonefish</name>
    <dbReference type="NCBI Taxonomy" id="121402"/>
    <lineage>
        <taxon>Eukaryota</taxon>
        <taxon>Metazoa</taxon>
        <taxon>Chordata</taxon>
        <taxon>Craniata</taxon>
        <taxon>Vertebrata</taxon>
        <taxon>Euteleostomi</taxon>
        <taxon>Actinopterygii</taxon>
        <taxon>Neopterygii</taxon>
        <taxon>Teleostei</taxon>
        <taxon>Albuliformes</taxon>
        <taxon>Albulidae</taxon>
        <taxon>Albula</taxon>
    </lineage>
</organism>
<dbReference type="SUPFAM" id="SSF49879">
    <property type="entry name" value="SMAD/FHA domain"/>
    <property type="match status" value="1"/>
</dbReference>
<feature type="compositionally biased region" description="Low complexity" evidence="7">
    <location>
        <begin position="756"/>
        <end position="774"/>
    </location>
</feature>
<feature type="domain" description="FHA" evidence="8">
    <location>
        <begin position="26"/>
        <end position="76"/>
    </location>
</feature>
<feature type="compositionally biased region" description="Polar residues" evidence="7">
    <location>
        <begin position="362"/>
        <end position="376"/>
    </location>
</feature>
<comment type="caution">
    <text evidence="9">The sequence shown here is derived from an EMBL/GenBank/DDBJ whole genome shotgun (WGS) entry which is preliminary data.</text>
</comment>
<evidence type="ECO:0000313" key="10">
    <source>
        <dbReference type="Proteomes" id="UP000824540"/>
    </source>
</evidence>
<feature type="compositionally biased region" description="Polar residues" evidence="7">
    <location>
        <begin position="717"/>
        <end position="741"/>
    </location>
</feature>
<dbReference type="InterPro" id="IPR029334">
    <property type="entry name" value="PP1-bd"/>
</dbReference>
<evidence type="ECO:0000256" key="7">
    <source>
        <dbReference type="SAM" id="MobiDB-lite"/>
    </source>
</evidence>
<dbReference type="GO" id="GO:0005694">
    <property type="term" value="C:chromosome"/>
    <property type="evidence" value="ECO:0007669"/>
    <property type="project" value="TreeGrafter"/>
</dbReference>
<dbReference type="Gene3D" id="2.60.200.20">
    <property type="match status" value="1"/>
</dbReference>
<dbReference type="InterPro" id="IPR012568">
    <property type="entry name" value="KI67R"/>
</dbReference>
<keyword evidence="10" id="KW-1185">Reference proteome</keyword>
<dbReference type="Pfam" id="PF15276">
    <property type="entry name" value="PP1_bind"/>
    <property type="match status" value="1"/>
</dbReference>
<feature type="compositionally biased region" description="Polar residues" evidence="7">
    <location>
        <begin position="243"/>
        <end position="253"/>
    </location>
</feature>
<keyword evidence="2" id="KW-1017">Isopeptide bond</keyword>
<dbReference type="SMART" id="SM01295">
    <property type="entry name" value="K167R"/>
    <property type="match status" value="1"/>
</dbReference>
<dbReference type="GO" id="GO:0007088">
    <property type="term" value="P:regulation of mitotic nuclear division"/>
    <property type="evidence" value="ECO:0007669"/>
    <property type="project" value="TreeGrafter"/>
</dbReference>
<feature type="compositionally biased region" description="Low complexity" evidence="7">
    <location>
        <begin position="669"/>
        <end position="683"/>
    </location>
</feature>
<dbReference type="Pfam" id="PF00498">
    <property type="entry name" value="FHA"/>
    <property type="match status" value="1"/>
</dbReference>
<reference evidence="9" key="1">
    <citation type="thesis" date="2021" institute="BYU ScholarsArchive" country="Provo, UT, USA">
        <title>Applications of and Algorithms for Genome Assembly and Genomic Analyses with an Emphasis on Marine Teleosts.</title>
        <authorList>
            <person name="Pickett B.D."/>
        </authorList>
    </citation>
    <scope>NUCLEOTIDE SEQUENCE</scope>
    <source>
        <strain evidence="9">HI-2016</strain>
    </source>
</reference>
<keyword evidence="4" id="KW-0832">Ubl conjugation</keyword>